<comment type="caution">
    <text evidence="1">The sequence shown here is derived from an EMBL/GenBank/DDBJ whole genome shotgun (WGS) entry which is preliminary data.</text>
</comment>
<evidence type="ECO:0000313" key="1">
    <source>
        <dbReference type="EMBL" id="KAG0592662.1"/>
    </source>
</evidence>
<protein>
    <submittedName>
        <fullName evidence="1">Uncharacterized protein</fullName>
    </submittedName>
</protein>
<evidence type="ECO:0000313" key="2">
    <source>
        <dbReference type="Proteomes" id="UP000822688"/>
    </source>
</evidence>
<accession>A0A8T0JCA0</accession>
<dbReference type="Proteomes" id="UP000822688">
    <property type="component" value="Chromosome 1"/>
</dbReference>
<name>A0A8T0JCA0_CERPU</name>
<reference evidence="1" key="1">
    <citation type="submission" date="2020-06" db="EMBL/GenBank/DDBJ databases">
        <title>WGS assembly of Ceratodon purpureus strain R40.</title>
        <authorList>
            <person name="Carey S.B."/>
            <person name="Jenkins J."/>
            <person name="Shu S."/>
            <person name="Lovell J.T."/>
            <person name="Sreedasyam A."/>
            <person name="Maumus F."/>
            <person name="Tiley G.P."/>
            <person name="Fernandez-Pozo N."/>
            <person name="Barry K."/>
            <person name="Chen C."/>
            <person name="Wang M."/>
            <person name="Lipzen A."/>
            <person name="Daum C."/>
            <person name="Saski C.A."/>
            <person name="Payton A.C."/>
            <person name="Mcbreen J.C."/>
            <person name="Conrad R.E."/>
            <person name="Kollar L.M."/>
            <person name="Olsson S."/>
            <person name="Huttunen S."/>
            <person name="Landis J.B."/>
            <person name="Wickett N.J."/>
            <person name="Johnson M.G."/>
            <person name="Rensing S.A."/>
            <person name="Grimwood J."/>
            <person name="Schmutz J."/>
            <person name="Mcdaniel S.F."/>
        </authorList>
    </citation>
    <scope>NUCLEOTIDE SEQUENCE</scope>
    <source>
        <strain evidence="1">R40</strain>
    </source>
</reference>
<proteinExistence type="predicted"/>
<dbReference type="EMBL" id="CM026421">
    <property type="protein sequence ID" value="KAG0592662.1"/>
    <property type="molecule type" value="Genomic_DNA"/>
</dbReference>
<gene>
    <name evidence="1" type="ORF">KC19_1G271000</name>
</gene>
<sequence>MYVEILQSCLNSGTNLNTRSNMVAVTTSYTPYTRLLKKRELESDDTIIRSYALSQTPIINYNSVTYTLEVQILDITSRYATVGQPNDPCVTLTPVNQGNCTKIGCRIC</sequence>
<keyword evidence="2" id="KW-1185">Reference proteome</keyword>
<organism evidence="1 2">
    <name type="scientific">Ceratodon purpureus</name>
    <name type="common">Fire moss</name>
    <name type="synonym">Dicranum purpureum</name>
    <dbReference type="NCBI Taxonomy" id="3225"/>
    <lineage>
        <taxon>Eukaryota</taxon>
        <taxon>Viridiplantae</taxon>
        <taxon>Streptophyta</taxon>
        <taxon>Embryophyta</taxon>
        <taxon>Bryophyta</taxon>
        <taxon>Bryophytina</taxon>
        <taxon>Bryopsida</taxon>
        <taxon>Dicranidae</taxon>
        <taxon>Pseudoditrichales</taxon>
        <taxon>Ditrichaceae</taxon>
        <taxon>Ceratodon</taxon>
    </lineage>
</organism>
<dbReference type="AlphaFoldDB" id="A0A8T0JCA0"/>